<evidence type="ECO:0000313" key="2">
    <source>
        <dbReference type="EMBL" id="BBP90174.1"/>
    </source>
</evidence>
<evidence type="ECO:0000313" key="3">
    <source>
        <dbReference type="Proteomes" id="UP000464658"/>
    </source>
</evidence>
<protein>
    <submittedName>
        <fullName evidence="2">Uncharacterized protein</fullName>
    </submittedName>
</protein>
<proteinExistence type="predicted"/>
<name>A0A5S9MDI3_BACIA</name>
<keyword evidence="1" id="KW-0732">Signal</keyword>
<dbReference type="AlphaFoldDB" id="A0A5S9MDI3"/>
<feature type="signal peptide" evidence="1">
    <location>
        <begin position="1"/>
        <end position="29"/>
    </location>
</feature>
<sequence>MKMWMRKKRLLRSFTIATFGLVSPPSALMTDKPSELSSSDKTPYTAVYDTSDEMRSWELTQEESKKNS</sequence>
<accession>A0A5S9MDI3</accession>
<feature type="chain" id="PRO_5038647186" evidence="1">
    <location>
        <begin position="30"/>
        <end position="68"/>
    </location>
</feature>
<dbReference type="Proteomes" id="UP000464658">
    <property type="component" value="Chromosome"/>
</dbReference>
<gene>
    <name evidence="2" type="ORF">BsIDN1_37920</name>
</gene>
<evidence type="ECO:0000256" key="1">
    <source>
        <dbReference type="SAM" id="SignalP"/>
    </source>
</evidence>
<reference evidence="2 3" key="1">
    <citation type="submission" date="2019-12" db="EMBL/GenBank/DDBJ databases">
        <title>Full genome sequence of a Bacillus safensis strain isolated from commercially available natto in Indonesia.</title>
        <authorList>
            <person name="Yoshida M."/>
            <person name="Uomi M."/>
            <person name="Waturangi D."/>
            <person name="Ekaputri J.J."/>
            <person name="Setiamarga D.H.E."/>
        </authorList>
    </citation>
    <scope>NUCLEOTIDE SEQUENCE [LARGE SCALE GENOMIC DNA]</scope>
    <source>
        <strain evidence="2 3">IDN1</strain>
    </source>
</reference>
<dbReference type="EMBL" id="AP021906">
    <property type="protein sequence ID" value="BBP90174.1"/>
    <property type="molecule type" value="Genomic_DNA"/>
</dbReference>
<organism evidence="2 3">
    <name type="scientific">Bacillus safensis</name>
    <dbReference type="NCBI Taxonomy" id="561879"/>
    <lineage>
        <taxon>Bacteria</taxon>
        <taxon>Bacillati</taxon>
        <taxon>Bacillota</taxon>
        <taxon>Bacilli</taxon>
        <taxon>Bacillales</taxon>
        <taxon>Bacillaceae</taxon>
        <taxon>Bacillus</taxon>
    </lineage>
</organism>